<protein>
    <recommendedName>
        <fullName evidence="2">Plasmid pRiA4b Orf3-like domain-containing protein</fullName>
    </recommendedName>
</protein>
<dbReference type="AlphaFoldDB" id="A0A165UXT0"/>
<accession>A0A165UXT0</accession>
<dbReference type="PANTHER" id="PTHR41878:SF1">
    <property type="entry name" value="TNPR PROTEIN"/>
    <property type="match status" value="1"/>
</dbReference>
<proteinExistence type="predicted"/>
<dbReference type="EMBL" id="KV425556">
    <property type="protein sequence ID" value="KZT28858.1"/>
    <property type="molecule type" value="Genomic_DNA"/>
</dbReference>
<dbReference type="Proteomes" id="UP000076761">
    <property type="component" value="Unassembled WGS sequence"/>
</dbReference>
<evidence type="ECO:0000259" key="2">
    <source>
        <dbReference type="Pfam" id="PF07929"/>
    </source>
</evidence>
<feature type="compositionally biased region" description="Polar residues" evidence="1">
    <location>
        <begin position="7"/>
        <end position="21"/>
    </location>
</feature>
<keyword evidence="4" id="KW-1185">Reference proteome</keyword>
<evidence type="ECO:0000256" key="1">
    <source>
        <dbReference type="SAM" id="MobiDB-lite"/>
    </source>
</evidence>
<dbReference type="Pfam" id="PF07929">
    <property type="entry name" value="PRiA4_ORF3"/>
    <property type="match status" value="1"/>
</dbReference>
<dbReference type="InParanoid" id="A0A165UXT0"/>
<feature type="domain" description="Plasmid pRiA4b Orf3-like" evidence="2">
    <location>
        <begin position="69"/>
        <end position="265"/>
    </location>
</feature>
<evidence type="ECO:0000313" key="3">
    <source>
        <dbReference type="EMBL" id="KZT28858.1"/>
    </source>
</evidence>
<gene>
    <name evidence="3" type="ORF">NEOLEDRAFT_1108405</name>
</gene>
<feature type="region of interest" description="Disordered" evidence="1">
    <location>
        <begin position="1"/>
        <end position="21"/>
    </location>
</feature>
<sequence>MAMALANATNRNPPTTAQRDVTANITGNEESVVTFVSSLKRPRASLSEEEEKGSDQYKTLPEPTNLHIQLRFQLARFKNVYRIVRVPLNYTFANLHTLIQFVFGWNNSHLHQAQVYSHVQMYSGNYRKGEIKKCGRRPPMPTSENEDDIMYWEHFGPRDLPVYKVVKRRREKKTKYGFWDEFDPVEVKEDAELTLGEVWNDDETKNVSGGECKNAEIGIKYEYDLGSSWDIHITIDGDRHIIEAERPSNTPVIRKAKGAPPIEDASEQEIIFENDAAYKTVPKEFYDVETFLRYLRGEIRTTAGEEALEIKERRRP</sequence>
<reference evidence="3 4" key="1">
    <citation type="journal article" date="2016" name="Mol. Biol. Evol.">
        <title>Comparative Genomics of Early-Diverging Mushroom-Forming Fungi Provides Insights into the Origins of Lignocellulose Decay Capabilities.</title>
        <authorList>
            <person name="Nagy L.G."/>
            <person name="Riley R."/>
            <person name="Tritt A."/>
            <person name="Adam C."/>
            <person name="Daum C."/>
            <person name="Floudas D."/>
            <person name="Sun H."/>
            <person name="Yadav J.S."/>
            <person name="Pangilinan J."/>
            <person name="Larsson K.H."/>
            <person name="Matsuura K."/>
            <person name="Barry K."/>
            <person name="Labutti K."/>
            <person name="Kuo R."/>
            <person name="Ohm R.A."/>
            <person name="Bhattacharya S.S."/>
            <person name="Shirouzu T."/>
            <person name="Yoshinaga Y."/>
            <person name="Martin F.M."/>
            <person name="Grigoriev I.V."/>
            <person name="Hibbett D.S."/>
        </authorList>
    </citation>
    <scope>NUCLEOTIDE SEQUENCE [LARGE SCALE GENOMIC DNA]</scope>
    <source>
        <strain evidence="3 4">HHB14362 ss-1</strain>
    </source>
</reference>
<dbReference type="PANTHER" id="PTHR41878">
    <property type="entry name" value="LEXA REPRESSOR-RELATED"/>
    <property type="match status" value="1"/>
</dbReference>
<dbReference type="InterPro" id="IPR012912">
    <property type="entry name" value="Plasmid_pRiA4b_Orf3-like"/>
</dbReference>
<dbReference type="OrthoDB" id="2940229at2759"/>
<dbReference type="InterPro" id="IPR024047">
    <property type="entry name" value="MM3350-like_sf"/>
</dbReference>
<name>A0A165UXT0_9AGAM</name>
<evidence type="ECO:0000313" key="4">
    <source>
        <dbReference type="Proteomes" id="UP000076761"/>
    </source>
</evidence>
<dbReference type="SUPFAM" id="SSF159941">
    <property type="entry name" value="MM3350-like"/>
    <property type="match status" value="1"/>
</dbReference>
<dbReference type="Gene3D" id="3.10.290.30">
    <property type="entry name" value="MM3350-like"/>
    <property type="match status" value="1"/>
</dbReference>
<organism evidence="3 4">
    <name type="scientific">Neolentinus lepideus HHB14362 ss-1</name>
    <dbReference type="NCBI Taxonomy" id="1314782"/>
    <lineage>
        <taxon>Eukaryota</taxon>
        <taxon>Fungi</taxon>
        <taxon>Dikarya</taxon>
        <taxon>Basidiomycota</taxon>
        <taxon>Agaricomycotina</taxon>
        <taxon>Agaricomycetes</taxon>
        <taxon>Gloeophyllales</taxon>
        <taxon>Gloeophyllaceae</taxon>
        <taxon>Neolentinus</taxon>
    </lineage>
</organism>